<organism evidence="1 2">
    <name type="scientific">Selenomonas ruminantium</name>
    <dbReference type="NCBI Taxonomy" id="971"/>
    <lineage>
        <taxon>Bacteria</taxon>
        <taxon>Bacillati</taxon>
        <taxon>Bacillota</taxon>
        <taxon>Negativicutes</taxon>
        <taxon>Selenomonadales</taxon>
        <taxon>Selenomonadaceae</taxon>
        <taxon>Selenomonas</taxon>
    </lineage>
</organism>
<gene>
    <name evidence="1" type="ORF">SAMN05216366_10497</name>
</gene>
<dbReference type="AlphaFoldDB" id="A0A1H0P449"/>
<protein>
    <submittedName>
        <fullName evidence="1">Uncharacterized protein</fullName>
    </submittedName>
</protein>
<sequence length="62" mass="7054">MKPIEELDEYEEQVIAFLEAQALTLGEALTVLGRAREHLKNKGLNAMQELKLESVKPYGKLR</sequence>
<dbReference type="Proteomes" id="UP000182412">
    <property type="component" value="Unassembled WGS sequence"/>
</dbReference>
<accession>A0A1H0P449</accession>
<reference evidence="1 2" key="1">
    <citation type="submission" date="2016-10" db="EMBL/GenBank/DDBJ databases">
        <authorList>
            <person name="de Groot N.N."/>
        </authorList>
    </citation>
    <scope>NUCLEOTIDE SEQUENCE [LARGE SCALE GENOMIC DNA]</scope>
    <source>
        <strain evidence="1 2">S137</strain>
    </source>
</reference>
<proteinExistence type="predicted"/>
<dbReference type="RefSeq" id="WP_074571449.1">
    <property type="nucleotide sequence ID" value="NZ_FNJQ01000004.1"/>
</dbReference>
<name>A0A1H0P449_SELRU</name>
<dbReference type="EMBL" id="FNJQ01000004">
    <property type="protein sequence ID" value="SDO99609.1"/>
    <property type="molecule type" value="Genomic_DNA"/>
</dbReference>
<evidence type="ECO:0000313" key="1">
    <source>
        <dbReference type="EMBL" id="SDO99609.1"/>
    </source>
</evidence>
<evidence type="ECO:0000313" key="2">
    <source>
        <dbReference type="Proteomes" id="UP000182412"/>
    </source>
</evidence>